<protein>
    <submittedName>
        <fullName evidence="2">GNAT family protein</fullName>
    </submittedName>
</protein>
<reference evidence="3" key="1">
    <citation type="journal article" date="2019" name="Int. J. Syst. Evol. Microbiol.">
        <title>The Global Catalogue of Microorganisms (GCM) 10K type strain sequencing project: providing services to taxonomists for standard genome sequencing and annotation.</title>
        <authorList>
            <consortium name="The Broad Institute Genomics Platform"/>
            <consortium name="The Broad Institute Genome Sequencing Center for Infectious Disease"/>
            <person name="Wu L."/>
            <person name="Ma J."/>
        </authorList>
    </citation>
    <scope>NUCLEOTIDE SEQUENCE [LARGE SCALE GENOMIC DNA]</scope>
    <source>
        <strain evidence="3">CCUG 53270</strain>
    </source>
</reference>
<keyword evidence="3" id="KW-1185">Reference proteome</keyword>
<dbReference type="PANTHER" id="PTHR43610:SF1">
    <property type="entry name" value="N-ACETYLTRANSFERASE DOMAIN-CONTAINING PROTEIN"/>
    <property type="match status" value="1"/>
</dbReference>
<accession>A0ABW3US78</accession>
<comment type="caution">
    <text evidence="2">The sequence shown here is derived from an EMBL/GenBank/DDBJ whole genome shotgun (WGS) entry which is preliminary data.</text>
</comment>
<organism evidence="2 3">
    <name type="scientific">Paenibacillus vulneris</name>
    <dbReference type="NCBI Taxonomy" id="1133364"/>
    <lineage>
        <taxon>Bacteria</taxon>
        <taxon>Bacillati</taxon>
        <taxon>Bacillota</taxon>
        <taxon>Bacilli</taxon>
        <taxon>Bacillales</taxon>
        <taxon>Paenibacillaceae</taxon>
        <taxon>Paenibacillus</taxon>
    </lineage>
</organism>
<feature type="domain" description="N-acetyltransferase" evidence="1">
    <location>
        <begin position="14"/>
        <end position="151"/>
    </location>
</feature>
<dbReference type="SUPFAM" id="SSF55729">
    <property type="entry name" value="Acyl-CoA N-acyltransferases (Nat)"/>
    <property type="match status" value="1"/>
</dbReference>
<proteinExistence type="predicted"/>
<evidence type="ECO:0000313" key="2">
    <source>
        <dbReference type="EMBL" id="MFD1223773.1"/>
    </source>
</evidence>
<gene>
    <name evidence="2" type="ORF">ACFQ4B_26985</name>
</gene>
<sequence length="193" mass="22580">MNVQSVELTGVRAQLLPLNRDHAEELFAAAAHPDIWTYLPEKINSIEDTRKWIEKALAEQEKGGELPFVVRDQETGRLAGSTRYIQIAPVHRSLEIGWTWYHPSVWRTRINTECKYLLLRHAFEDLHAVRVQFCADKRNARSNQAIQRLGAIKEGELRRNRILNDGYIRDTCVYSILEEEWPQIKLKLESYLR</sequence>
<dbReference type="Proteomes" id="UP001597180">
    <property type="component" value="Unassembled WGS sequence"/>
</dbReference>
<dbReference type="PANTHER" id="PTHR43610">
    <property type="entry name" value="BLL6696 PROTEIN"/>
    <property type="match status" value="1"/>
</dbReference>
<evidence type="ECO:0000313" key="3">
    <source>
        <dbReference type="Proteomes" id="UP001597180"/>
    </source>
</evidence>
<dbReference type="RefSeq" id="WP_345587813.1">
    <property type="nucleotide sequence ID" value="NZ_BAABJG010000014.1"/>
</dbReference>
<dbReference type="Gene3D" id="3.40.630.30">
    <property type="match status" value="1"/>
</dbReference>
<dbReference type="EMBL" id="JBHTLU010000036">
    <property type="protein sequence ID" value="MFD1223773.1"/>
    <property type="molecule type" value="Genomic_DNA"/>
</dbReference>
<dbReference type="InterPro" id="IPR016181">
    <property type="entry name" value="Acyl_CoA_acyltransferase"/>
</dbReference>
<name>A0ABW3US78_9BACL</name>
<evidence type="ECO:0000259" key="1">
    <source>
        <dbReference type="Pfam" id="PF13302"/>
    </source>
</evidence>
<dbReference type="InterPro" id="IPR000182">
    <property type="entry name" value="GNAT_dom"/>
</dbReference>
<dbReference type="Pfam" id="PF13302">
    <property type="entry name" value="Acetyltransf_3"/>
    <property type="match status" value="1"/>
</dbReference>